<dbReference type="InterPro" id="IPR001202">
    <property type="entry name" value="WW_dom"/>
</dbReference>
<sequence length="401" mass="43583">MEFVVPPPPEDEWIPPPPPDNELVPPPPPDNELVPPPPLDDPPKASFPTPPSYTEPRQSLSYAEQYNLSYPGASFQYYGNTATEVPGSNIYRHAEGCQVAIPHSQLYYGAVPNAYTENVQVIANPVGAAAYYEFQDGSVPAAVSVISRVEPSGYQTESAPVTHDNLVSDQTASFSSSAAAGSNSVPHVTDGISCVVGGDNKASLDVPSTSATIQAAATIFVEESVSAPSATPVVSATLSLVPKVQSKVSRSKKRTVSVASSLRSNKKVSSLVDKWKAAKEELLEDEEEPESAYEILERKRQREIEEWRAKQIASGEAKDNANFQPLGGDWRERVKRKRAQSAKKSVESSEVAVSEQNQQPDLVELSKNLPYGWQAYWDASSKQVYYGNVLTSVTTWTRPTK</sequence>
<evidence type="ECO:0000313" key="4">
    <source>
        <dbReference type="Proteomes" id="UP001163823"/>
    </source>
</evidence>
<organism evidence="3 4">
    <name type="scientific">Quillaja saponaria</name>
    <name type="common">Soap bark tree</name>
    <dbReference type="NCBI Taxonomy" id="32244"/>
    <lineage>
        <taxon>Eukaryota</taxon>
        <taxon>Viridiplantae</taxon>
        <taxon>Streptophyta</taxon>
        <taxon>Embryophyta</taxon>
        <taxon>Tracheophyta</taxon>
        <taxon>Spermatophyta</taxon>
        <taxon>Magnoliopsida</taxon>
        <taxon>eudicotyledons</taxon>
        <taxon>Gunneridae</taxon>
        <taxon>Pentapetalae</taxon>
        <taxon>rosids</taxon>
        <taxon>fabids</taxon>
        <taxon>Fabales</taxon>
        <taxon>Quillajaceae</taxon>
        <taxon>Quillaja</taxon>
    </lineage>
</organism>
<dbReference type="EMBL" id="JARAOO010000006">
    <property type="protein sequence ID" value="KAJ7963571.1"/>
    <property type="molecule type" value="Genomic_DNA"/>
</dbReference>
<dbReference type="Proteomes" id="UP001163823">
    <property type="component" value="Chromosome 6"/>
</dbReference>
<reference evidence="3" key="1">
    <citation type="journal article" date="2023" name="Science">
        <title>Elucidation of the pathway for biosynthesis of saponin adjuvants from the soapbark tree.</title>
        <authorList>
            <person name="Reed J."/>
            <person name="Orme A."/>
            <person name="El-Demerdash A."/>
            <person name="Owen C."/>
            <person name="Martin L.B.B."/>
            <person name="Misra R.C."/>
            <person name="Kikuchi S."/>
            <person name="Rejzek M."/>
            <person name="Martin A.C."/>
            <person name="Harkess A."/>
            <person name="Leebens-Mack J."/>
            <person name="Louveau T."/>
            <person name="Stephenson M.J."/>
            <person name="Osbourn A."/>
        </authorList>
    </citation>
    <scope>NUCLEOTIDE SEQUENCE</scope>
    <source>
        <strain evidence="3">S10</strain>
    </source>
</reference>
<dbReference type="KEGG" id="qsa:O6P43_013510"/>
<dbReference type="SUPFAM" id="SSF51045">
    <property type="entry name" value="WW domain"/>
    <property type="match status" value="1"/>
</dbReference>
<dbReference type="PANTHER" id="PTHR47852:SF2">
    <property type="entry name" value="WW DOMAIN-CONTAINING PROTEIN"/>
    <property type="match status" value="1"/>
</dbReference>
<dbReference type="Gene3D" id="2.20.70.10">
    <property type="match status" value="1"/>
</dbReference>
<feature type="domain" description="WW" evidence="2">
    <location>
        <begin position="367"/>
        <end position="401"/>
    </location>
</feature>
<proteinExistence type="predicted"/>
<dbReference type="CDD" id="cd00201">
    <property type="entry name" value="WW"/>
    <property type="match status" value="1"/>
</dbReference>
<dbReference type="SMART" id="SM00456">
    <property type="entry name" value="WW"/>
    <property type="match status" value="1"/>
</dbReference>
<feature type="region of interest" description="Disordered" evidence="1">
    <location>
        <begin position="1"/>
        <end position="58"/>
    </location>
</feature>
<dbReference type="PROSITE" id="PS50020">
    <property type="entry name" value="WW_DOMAIN_2"/>
    <property type="match status" value="1"/>
</dbReference>
<feature type="compositionally biased region" description="Pro residues" evidence="1">
    <location>
        <begin position="1"/>
        <end position="40"/>
    </location>
</feature>
<feature type="region of interest" description="Disordered" evidence="1">
    <location>
        <begin position="335"/>
        <end position="358"/>
    </location>
</feature>
<evidence type="ECO:0000259" key="2">
    <source>
        <dbReference type="PROSITE" id="PS50020"/>
    </source>
</evidence>
<accession>A0AAD7LUA9</accession>
<evidence type="ECO:0000256" key="1">
    <source>
        <dbReference type="SAM" id="MobiDB-lite"/>
    </source>
</evidence>
<dbReference type="AlphaFoldDB" id="A0AAD7LUA9"/>
<evidence type="ECO:0000313" key="3">
    <source>
        <dbReference type="EMBL" id="KAJ7963571.1"/>
    </source>
</evidence>
<comment type="caution">
    <text evidence="3">The sequence shown here is derived from an EMBL/GenBank/DDBJ whole genome shotgun (WGS) entry which is preliminary data.</text>
</comment>
<protein>
    <submittedName>
        <fullName evidence="3">WW domain containing protein</fullName>
    </submittedName>
</protein>
<gene>
    <name evidence="3" type="ORF">O6P43_013510</name>
</gene>
<dbReference type="PROSITE" id="PS01159">
    <property type="entry name" value="WW_DOMAIN_1"/>
    <property type="match status" value="1"/>
</dbReference>
<dbReference type="PANTHER" id="PTHR47852">
    <property type="entry name" value="OS06G0298400 PROTEIN"/>
    <property type="match status" value="1"/>
</dbReference>
<dbReference type="Pfam" id="PF00397">
    <property type="entry name" value="WW"/>
    <property type="match status" value="1"/>
</dbReference>
<keyword evidence="4" id="KW-1185">Reference proteome</keyword>
<dbReference type="InterPro" id="IPR036020">
    <property type="entry name" value="WW_dom_sf"/>
</dbReference>
<name>A0AAD7LUA9_QUISA</name>